<evidence type="ECO:0000259" key="1">
    <source>
        <dbReference type="Pfam" id="PF05225"/>
    </source>
</evidence>
<sequence>MLTINTRSILHQQDDNNSFASKLLDVGNESLPHDEKRLADLSYIGVNRDTIVRQYKPVHGKKKYAKIDPERLEAAKRAVANGMTIRKAEEDFKIPKSVLYRLIKLGKVSRNMVDRLFYLQPLTDIPIRLTQNHSGDK</sequence>
<protein>
    <submittedName>
        <fullName evidence="2">XP_029656855.1uncharacterized protein LOC115230883</fullName>
    </submittedName>
</protein>
<gene>
    <name evidence="2" type="ORF">OCTVUL_1B015107</name>
</gene>
<organism evidence="2 3">
    <name type="scientific">Octopus vulgaris</name>
    <name type="common">Common octopus</name>
    <dbReference type="NCBI Taxonomy" id="6645"/>
    <lineage>
        <taxon>Eukaryota</taxon>
        <taxon>Metazoa</taxon>
        <taxon>Spiralia</taxon>
        <taxon>Lophotrochozoa</taxon>
        <taxon>Mollusca</taxon>
        <taxon>Cephalopoda</taxon>
        <taxon>Coleoidea</taxon>
        <taxon>Octopodiformes</taxon>
        <taxon>Octopoda</taxon>
        <taxon>Incirrata</taxon>
        <taxon>Octopodidae</taxon>
        <taxon>Octopus</taxon>
    </lineage>
</organism>
<dbReference type="Proteomes" id="UP001162480">
    <property type="component" value="Chromosome 1"/>
</dbReference>
<keyword evidence="3" id="KW-1185">Reference proteome</keyword>
<feature type="domain" description="HTH psq-type" evidence="1">
    <location>
        <begin position="68"/>
        <end position="105"/>
    </location>
</feature>
<reference evidence="2" key="1">
    <citation type="submission" date="2023-08" db="EMBL/GenBank/DDBJ databases">
        <authorList>
            <person name="Alioto T."/>
            <person name="Alioto T."/>
            <person name="Gomez Garrido J."/>
        </authorList>
    </citation>
    <scope>NUCLEOTIDE SEQUENCE</scope>
</reference>
<evidence type="ECO:0000313" key="2">
    <source>
        <dbReference type="EMBL" id="CAI9715556.1"/>
    </source>
</evidence>
<dbReference type="AlphaFoldDB" id="A0AA36AHQ2"/>
<dbReference type="GO" id="GO:0003677">
    <property type="term" value="F:DNA binding"/>
    <property type="evidence" value="ECO:0007669"/>
    <property type="project" value="InterPro"/>
</dbReference>
<dbReference type="InterPro" id="IPR007889">
    <property type="entry name" value="HTH_Psq"/>
</dbReference>
<dbReference type="Gene3D" id="1.10.10.60">
    <property type="entry name" value="Homeodomain-like"/>
    <property type="match status" value="1"/>
</dbReference>
<name>A0AA36AHQ2_OCTVU</name>
<proteinExistence type="predicted"/>
<dbReference type="EMBL" id="OX597814">
    <property type="protein sequence ID" value="CAI9715556.1"/>
    <property type="molecule type" value="Genomic_DNA"/>
</dbReference>
<dbReference type="Pfam" id="PF05225">
    <property type="entry name" value="HTH_psq"/>
    <property type="match status" value="1"/>
</dbReference>
<accession>A0AA36AHQ2</accession>
<evidence type="ECO:0000313" key="3">
    <source>
        <dbReference type="Proteomes" id="UP001162480"/>
    </source>
</evidence>